<dbReference type="InterPro" id="IPR036388">
    <property type="entry name" value="WH-like_DNA-bd_sf"/>
</dbReference>
<organism evidence="3 4">
    <name type="scientific">Octadecabacter arcticus 238</name>
    <dbReference type="NCBI Taxonomy" id="391616"/>
    <lineage>
        <taxon>Bacteria</taxon>
        <taxon>Pseudomonadati</taxon>
        <taxon>Pseudomonadota</taxon>
        <taxon>Alphaproteobacteria</taxon>
        <taxon>Rhodobacterales</taxon>
        <taxon>Roseobacteraceae</taxon>
        <taxon>Octadecabacter</taxon>
    </lineage>
</organism>
<reference evidence="3 4" key="1">
    <citation type="journal article" date="2013" name="PLoS ONE">
        <title>Poles Apart: Arctic and Antarctic Octadecabacter strains Share High Genome Plasticity and a New Type of Xanthorhodopsin.</title>
        <authorList>
            <person name="Vollmers J."/>
            <person name="Voget S."/>
            <person name="Dietrich S."/>
            <person name="Gollnow K."/>
            <person name="Smits M."/>
            <person name="Meyer K."/>
            <person name="Brinkhoff T."/>
            <person name="Simon M."/>
            <person name="Daniel R."/>
        </authorList>
    </citation>
    <scope>NUCLEOTIDE SEQUENCE [LARGE SCALE GENOMIC DNA]</scope>
    <source>
        <strain evidence="3 4">238</strain>
    </source>
</reference>
<dbReference type="GO" id="GO:0003700">
    <property type="term" value="F:DNA-binding transcription factor activity"/>
    <property type="evidence" value="ECO:0007669"/>
    <property type="project" value="InterPro"/>
</dbReference>
<sequence length="252" mass="28586">MDHIFKALADPTRQKLLDALRQKDGQTLTDLESSLDMTRFGVMKHLKLLEDANLIVTRKSERFKYHYLNAVPLQEVMDRWVAPFLQPQAKDLSDLKFKLEKDTKMSKPDFMMQTFIRCSQDALWDALTQADDMARYHFACNVVQGNAAVGQATDFIKPDGRAMLRQVTSALDPKTKIAMTFEPLFMGPDAPPSHMTYEIEPSHDNEEGNICKLTIEHFDIAQGQDGFGEGWARLTASLKSFLERGNPLKAAM</sequence>
<dbReference type="HOGENOM" id="CLU_094111_0_0_5"/>
<dbReference type="STRING" id="391616.OA238_c06890"/>
<feature type="domain" description="HTH arsR-type" evidence="2">
    <location>
        <begin position="1"/>
        <end position="88"/>
    </location>
</feature>
<dbReference type="eggNOG" id="COG3832">
    <property type="taxonomic scope" value="Bacteria"/>
</dbReference>
<name>M9RKM4_9RHOB</name>
<dbReference type="PRINTS" id="PR00778">
    <property type="entry name" value="HTHARSR"/>
</dbReference>
<dbReference type="EMBL" id="CP003742">
    <property type="protein sequence ID" value="AGI70911.1"/>
    <property type="molecule type" value="Genomic_DNA"/>
</dbReference>
<gene>
    <name evidence="3" type="ORF">OA238_c06890</name>
</gene>
<dbReference type="InterPro" id="IPR013538">
    <property type="entry name" value="ASHA1/2-like_C"/>
</dbReference>
<comment type="similarity">
    <text evidence="1">Belongs to the AHA1 family.</text>
</comment>
<dbReference type="OrthoDB" id="9815653at2"/>
<dbReference type="Pfam" id="PF12840">
    <property type="entry name" value="HTH_20"/>
    <property type="match status" value="1"/>
</dbReference>
<dbReference type="InterPro" id="IPR011991">
    <property type="entry name" value="ArsR-like_HTH"/>
</dbReference>
<evidence type="ECO:0000256" key="1">
    <source>
        <dbReference type="ARBA" id="ARBA00006817"/>
    </source>
</evidence>
<dbReference type="PROSITE" id="PS50987">
    <property type="entry name" value="HTH_ARSR_2"/>
    <property type="match status" value="1"/>
</dbReference>
<proteinExistence type="inferred from homology"/>
<evidence type="ECO:0000259" key="2">
    <source>
        <dbReference type="PROSITE" id="PS50987"/>
    </source>
</evidence>
<dbReference type="RefSeq" id="WP_015494140.1">
    <property type="nucleotide sequence ID" value="NC_020908.1"/>
</dbReference>
<dbReference type="SUPFAM" id="SSF55961">
    <property type="entry name" value="Bet v1-like"/>
    <property type="match status" value="1"/>
</dbReference>
<dbReference type="Gene3D" id="3.30.530.20">
    <property type="match status" value="1"/>
</dbReference>
<evidence type="ECO:0000313" key="4">
    <source>
        <dbReference type="Proteomes" id="UP000004688"/>
    </source>
</evidence>
<keyword evidence="4" id="KW-1185">Reference proteome</keyword>
<dbReference type="InterPro" id="IPR036390">
    <property type="entry name" value="WH_DNA-bd_sf"/>
</dbReference>
<accession>M9RKM4</accession>
<dbReference type="PANTHER" id="PTHR38600">
    <property type="entry name" value="TRANSCRIPTIONAL REGULATORY PROTEIN"/>
    <property type="match status" value="1"/>
</dbReference>
<dbReference type="PANTHER" id="PTHR38600:SF1">
    <property type="entry name" value="TRANSCRIPTIONAL REGULATORY PROTEIN"/>
    <property type="match status" value="1"/>
</dbReference>
<dbReference type="eggNOG" id="COG0640">
    <property type="taxonomic scope" value="Bacteria"/>
</dbReference>
<dbReference type="InterPro" id="IPR001845">
    <property type="entry name" value="HTH_ArsR_DNA-bd_dom"/>
</dbReference>
<evidence type="ECO:0000313" key="3">
    <source>
        <dbReference type="EMBL" id="AGI70911.1"/>
    </source>
</evidence>
<dbReference type="AlphaFoldDB" id="M9RKM4"/>
<dbReference type="SUPFAM" id="SSF46785">
    <property type="entry name" value="Winged helix' DNA-binding domain"/>
    <property type="match status" value="1"/>
</dbReference>
<dbReference type="Gene3D" id="1.10.10.10">
    <property type="entry name" value="Winged helix-like DNA-binding domain superfamily/Winged helix DNA-binding domain"/>
    <property type="match status" value="1"/>
</dbReference>
<dbReference type="InterPro" id="IPR023393">
    <property type="entry name" value="START-like_dom_sf"/>
</dbReference>
<protein>
    <submittedName>
        <fullName evidence="3">Putative ArsR-type transcriptional regulator</fullName>
    </submittedName>
</protein>
<dbReference type="KEGG" id="oar:OA238_c06890"/>
<dbReference type="Proteomes" id="UP000004688">
    <property type="component" value="Chromosome"/>
</dbReference>
<dbReference type="CDD" id="cd00090">
    <property type="entry name" value="HTH_ARSR"/>
    <property type="match status" value="1"/>
</dbReference>
<dbReference type="SMART" id="SM00418">
    <property type="entry name" value="HTH_ARSR"/>
    <property type="match status" value="1"/>
</dbReference>
<dbReference type="Pfam" id="PF08327">
    <property type="entry name" value="AHSA1"/>
    <property type="match status" value="1"/>
</dbReference>